<comment type="subcellular location">
    <subcellularLocation>
        <location evidence="1">Membrane</location>
        <topology evidence="1">Multi-pass membrane protein</topology>
    </subcellularLocation>
</comment>
<dbReference type="OrthoDB" id="2901184at2759"/>
<keyword evidence="3 5" id="KW-1133">Transmembrane helix</keyword>
<dbReference type="GO" id="GO:0016020">
    <property type="term" value="C:membrane"/>
    <property type="evidence" value="ECO:0007669"/>
    <property type="project" value="UniProtKB-SubCell"/>
</dbReference>
<sequence>MNTQDVPTYLDRRNRNQTANDTTNERKALDVEKAGDEDCQESRLSLRERLKHFTWAWFTCTMGGGGTAILLAEQPHKFHGLYTIGVIAFIFNIVVFLTFCTAMALRAAIDPKRFLKTFTHPSEAFFFGSFWLSIASILGGIQLYGITYGPAGTWLVDAIRVLYWIYAAFSICNAVQQYFLFMWITPRRPLPFNPSWFLPNYSSMLTGTIAALIADSQPPVHRMPILISGLALQGLGWMVCLVLLTVYFYRMMEDGLPPPSLRPGMFIPVGSGSYTIVALIVQAQAIPRDYGYFAKHLSAVDTLQTMALFTGIFLWVFMFWLFAIATLSCLSGIRNMSFTLTWWGMIFPNVGFVIATIEIGKQLNSEGIMWLGSVMTILLVALWLFTWVNAIRAVWRKKIMSPGKDEDKGL</sequence>
<feature type="transmembrane region" description="Helical" evidence="5">
    <location>
        <begin position="226"/>
        <end position="249"/>
    </location>
</feature>
<evidence type="ECO:0000313" key="6">
    <source>
        <dbReference type="EMBL" id="KAF2120711.1"/>
    </source>
</evidence>
<feature type="transmembrane region" description="Helical" evidence="5">
    <location>
        <begin position="196"/>
        <end position="214"/>
    </location>
</feature>
<name>A0A6A5ZR09_9PLEO</name>
<feature type="transmembrane region" description="Helical" evidence="5">
    <location>
        <begin position="369"/>
        <end position="391"/>
    </location>
</feature>
<evidence type="ECO:0000256" key="4">
    <source>
        <dbReference type="ARBA" id="ARBA00023136"/>
    </source>
</evidence>
<keyword evidence="4 5" id="KW-0472">Membrane</keyword>
<evidence type="ECO:0000256" key="1">
    <source>
        <dbReference type="ARBA" id="ARBA00004141"/>
    </source>
</evidence>
<evidence type="ECO:0000313" key="7">
    <source>
        <dbReference type="Proteomes" id="UP000799770"/>
    </source>
</evidence>
<dbReference type="Gene3D" id="1.50.10.150">
    <property type="entry name" value="Voltage-dependent anion channel"/>
    <property type="match status" value="1"/>
</dbReference>
<evidence type="ECO:0000256" key="5">
    <source>
        <dbReference type="SAM" id="Phobius"/>
    </source>
</evidence>
<dbReference type="InterPro" id="IPR004695">
    <property type="entry name" value="SLAC1/Mae1/Ssu1/TehA"/>
</dbReference>
<organism evidence="6 7">
    <name type="scientific">Lophiotrema nucula</name>
    <dbReference type="NCBI Taxonomy" id="690887"/>
    <lineage>
        <taxon>Eukaryota</taxon>
        <taxon>Fungi</taxon>
        <taxon>Dikarya</taxon>
        <taxon>Ascomycota</taxon>
        <taxon>Pezizomycotina</taxon>
        <taxon>Dothideomycetes</taxon>
        <taxon>Pleosporomycetidae</taxon>
        <taxon>Pleosporales</taxon>
        <taxon>Lophiotremataceae</taxon>
        <taxon>Lophiotrema</taxon>
    </lineage>
</organism>
<feature type="transmembrane region" description="Helical" evidence="5">
    <location>
        <begin position="164"/>
        <end position="184"/>
    </location>
</feature>
<keyword evidence="7" id="KW-1185">Reference proteome</keyword>
<dbReference type="InterPro" id="IPR038665">
    <property type="entry name" value="Voltage-dep_anion_channel_sf"/>
</dbReference>
<dbReference type="AlphaFoldDB" id="A0A6A5ZR09"/>
<feature type="transmembrane region" description="Helical" evidence="5">
    <location>
        <begin position="53"/>
        <end position="72"/>
    </location>
</feature>
<dbReference type="PANTHER" id="PTHR31162:SF0">
    <property type="entry name" value="MALIC ACID TRANSPORT PROTEIN"/>
    <property type="match status" value="1"/>
</dbReference>
<proteinExistence type="predicted"/>
<dbReference type="Pfam" id="PF03595">
    <property type="entry name" value="SLAC1"/>
    <property type="match status" value="1"/>
</dbReference>
<evidence type="ECO:0000256" key="3">
    <source>
        <dbReference type="ARBA" id="ARBA00022989"/>
    </source>
</evidence>
<reference evidence="6" key="1">
    <citation type="journal article" date="2020" name="Stud. Mycol.">
        <title>101 Dothideomycetes genomes: a test case for predicting lifestyles and emergence of pathogens.</title>
        <authorList>
            <person name="Haridas S."/>
            <person name="Albert R."/>
            <person name="Binder M."/>
            <person name="Bloem J."/>
            <person name="Labutti K."/>
            <person name="Salamov A."/>
            <person name="Andreopoulos B."/>
            <person name="Baker S."/>
            <person name="Barry K."/>
            <person name="Bills G."/>
            <person name="Bluhm B."/>
            <person name="Cannon C."/>
            <person name="Castanera R."/>
            <person name="Culley D."/>
            <person name="Daum C."/>
            <person name="Ezra D."/>
            <person name="Gonzalez J."/>
            <person name="Henrissat B."/>
            <person name="Kuo A."/>
            <person name="Liang C."/>
            <person name="Lipzen A."/>
            <person name="Lutzoni F."/>
            <person name="Magnuson J."/>
            <person name="Mondo S."/>
            <person name="Nolan M."/>
            <person name="Ohm R."/>
            <person name="Pangilinan J."/>
            <person name="Park H.-J."/>
            <person name="Ramirez L."/>
            <person name="Alfaro M."/>
            <person name="Sun H."/>
            <person name="Tritt A."/>
            <person name="Yoshinaga Y."/>
            <person name="Zwiers L.-H."/>
            <person name="Turgeon B."/>
            <person name="Goodwin S."/>
            <person name="Spatafora J."/>
            <person name="Crous P."/>
            <person name="Grigoriev I."/>
        </authorList>
    </citation>
    <scope>NUCLEOTIDE SEQUENCE</scope>
    <source>
        <strain evidence="6">CBS 627.86</strain>
    </source>
</reference>
<dbReference type="PANTHER" id="PTHR31162">
    <property type="entry name" value="MALIC ACID TRANSPORT PROTEIN-RELATED"/>
    <property type="match status" value="1"/>
</dbReference>
<dbReference type="InterPro" id="IPR030185">
    <property type="entry name" value="Mae1"/>
</dbReference>
<accession>A0A6A5ZR09</accession>
<dbReference type="CDD" id="cd09317">
    <property type="entry name" value="TDT_Mae1_like"/>
    <property type="match status" value="1"/>
</dbReference>
<feature type="transmembrane region" description="Helical" evidence="5">
    <location>
        <begin position="340"/>
        <end position="357"/>
    </location>
</feature>
<protein>
    <submittedName>
        <fullName evidence="6">Voltage-dependent anion channel</fullName>
    </submittedName>
</protein>
<dbReference type="EMBL" id="ML977313">
    <property type="protein sequence ID" value="KAF2120711.1"/>
    <property type="molecule type" value="Genomic_DNA"/>
</dbReference>
<dbReference type="GO" id="GO:0015140">
    <property type="term" value="F:malate transmembrane transporter activity"/>
    <property type="evidence" value="ECO:0007669"/>
    <property type="project" value="InterPro"/>
</dbReference>
<feature type="transmembrane region" description="Helical" evidence="5">
    <location>
        <begin position="261"/>
        <end position="286"/>
    </location>
</feature>
<gene>
    <name evidence="6" type="ORF">BDV96DRAFT_485179</name>
</gene>
<feature type="transmembrane region" description="Helical" evidence="5">
    <location>
        <begin position="306"/>
        <end position="328"/>
    </location>
</feature>
<feature type="transmembrane region" description="Helical" evidence="5">
    <location>
        <begin position="84"/>
        <end position="105"/>
    </location>
</feature>
<keyword evidence="2 5" id="KW-0812">Transmembrane</keyword>
<feature type="transmembrane region" description="Helical" evidence="5">
    <location>
        <begin position="125"/>
        <end position="144"/>
    </location>
</feature>
<dbReference type="Proteomes" id="UP000799770">
    <property type="component" value="Unassembled WGS sequence"/>
</dbReference>
<evidence type="ECO:0000256" key="2">
    <source>
        <dbReference type="ARBA" id="ARBA00022692"/>
    </source>
</evidence>